<comment type="caution">
    <text evidence="3">The sequence shown here is derived from an EMBL/GenBank/DDBJ whole genome shotgun (WGS) entry which is preliminary data.</text>
</comment>
<dbReference type="AlphaFoldDB" id="A0A6C2D746"/>
<evidence type="ECO:0000256" key="1">
    <source>
        <dbReference type="SAM" id="SignalP"/>
    </source>
</evidence>
<evidence type="ECO:0000313" key="4">
    <source>
        <dbReference type="Proteomes" id="UP000389128"/>
    </source>
</evidence>
<accession>A0A6C2D746</accession>
<feature type="signal peptide" evidence="1">
    <location>
        <begin position="1"/>
        <end position="25"/>
    </location>
</feature>
<sequence>MNAKKFSLSAIAAGLLGLASLSANAAPFVATADIYGGASSYAGSDQSLGYVGDGGFDAFDGFGYYPFGLPAGVTLQRQVQLLAGINTYRWVDTFTNSTNAALSGQTRFYGNLGSDGGEAVTTNTGFLKVSHENWSGQTYDPVLALINGNNAWALANTSAAITPNDYNDYITLNLAAGQSISVAHFAILVRPDDISSTYDPTASVASATALGQALIADPSTYWTGLSTNQVSLIANFDSVRNAVPEPTSLALLGLGVASLLGARRRKHA</sequence>
<evidence type="ECO:0000259" key="2">
    <source>
        <dbReference type="Pfam" id="PF07589"/>
    </source>
</evidence>
<reference evidence="3 4" key="1">
    <citation type="submission" date="2019-01" db="EMBL/GenBank/DDBJ databases">
        <title>Zoogloea oleivorans genome sequencing and assembly.</title>
        <authorList>
            <person name="Tancsics A."/>
            <person name="Farkas M."/>
            <person name="Kriszt B."/>
            <person name="Maroti G."/>
            <person name="Horvath B."/>
        </authorList>
    </citation>
    <scope>NUCLEOTIDE SEQUENCE [LARGE SCALE GENOMIC DNA]</scope>
    <source>
        <strain evidence="3 4">Buc</strain>
    </source>
</reference>
<proteinExistence type="predicted"/>
<dbReference type="OrthoDB" id="9153510at2"/>
<keyword evidence="1" id="KW-0732">Signal</keyword>
<dbReference type="Pfam" id="PF07589">
    <property type="entry name" value="PEP-CTERM"/>
    <property type="match status" value="1"/>
</dbReference>
<dbReference type="InterPro" id="IPR013424">
    <property type="entry name" value="Ice-binding_C"/>
</dbReference>
<feature type="chain" id="PRO_5025691204" evidence="1">
    <location>
        <begin position="26"/>
        <end position="268"/>
    </location>
</feature>
<gene>
    <name evidence="3" type="ORF">ETQ85_02150</name>
</gene>
<dbReference type="RefSeq" id="WP_148577486.1">
    <property type="nucleotide sequence ID" value="NZ_SDKK01000002.1"/>
</dbReference>
<organism evidence="3 4">
    <name type="scientific">Zoogloea oleivorans</name>
    <dbReference type="NCBI Taxonomy" id="1552750"/>
    <lineage>
        <taxon>Bacteria</taxon>
        <taxon>Pseudomonadati</taxon>
        <taxon>Pseudomonadota</taxon>
        <taxon>Betaproteobacteria</taxon>
        <taxon>Rhodocyclales</taxon>
        <taxon>Zoogloeaceae</taxon>
        <taxon>Zoogloea</taxon>
    </lineage>
</organism>
<protein>
    <submittedName>
        <fullName evidence="3">PEP-CTERM sorting domain-containing protein</fullName>
    </submittedName>
</protein>
<dbReference type="EMBL" id="SDKK01000002">
    <property type="protein sequence ID" value="TYC61492.1"/>
    <property type="molecule type" value="Genomic_DNA"/>
</dbReference>
<dbReference type="Proteomes" id="UP000389128">
    <property type="component" value="Unassembled WGS sequence"/>
</dbReference>
<name>A0A6C2D746_9RHOO</name>
<evidence type="ECO:0000313" key="3">
    <source>
        <dbReference type="EMBL" id="TYC61492.1"/>
    </source>
</evidence>
<dbReference type="NCBIfam" id="TIGR02595">
    <property type="entry name" value="PEP_CTERM"/>
    <property type="match status" value="1"/>
</dbReference>
<keyword evidence="4" id="KW-1185">Reference proteome</keyword>
<feature type="domain" description="Ice-binding protein C-terminal" evidence="2">
    <location>
        <begin position="242"/>
        <end position="265"/>
    </location>
</feature>